<evidence type="ECO:0000313" key="2">
    <source>
        <dbReference type="EMBL" id="MEQ3538910.1"/>
    </source>
</evidence>
<evidence type="ECO:0000259" key="1">
    <source>
        <dbReference type="Pfam" id="PF00582"/>
    </source>
</evidence>
<dbReference type="Pfam" id="PF00582">
    <property type="entry name" value="Usp"/>
    <property type="match status" value="1"/>
</dbReference>
<reference evidence="2 3" key="1">
    <citation type="submission" date="2024-03" db="EMBL/GenBank/DDBJ databases">
        <title>Draft genome sequence of Pseudonocardia tropica JCM 19149.</title>
        <authorList>
            <person name="Butdee W."/>
            <person name="Duangmal K."/>
        </authorList>
    </citation>
    <scope>NUCLEOTIDE SEQUENCE [LARGE SCALE GENOMIC DNA]</scope>
    <source>
        <strain evidence="2 3">JCM 19149</strain>
    </source>
</reference>
<dbReference type="RefSeq" id="WP_349302362.1">
    <property type="nucleotide sequence ID" value="NZ_JBEDNP010000004.1"/>
</dbReference>
<feature type="domain" description="UspA" evidence="1">
    <location>
        <begin position="14"/>
        <end position="80"/>
    </location>
</feature>
<dbReference type="SUPFAM" id="SSF52402">
    <property type="entry name" value="Adenine nucleotide alpha hydrolases-like"/>
    <property type="match status" value="1"/>
</dbReference>
<dbReference type="Gene3D" id="3.40.50.620">
    <property type="entry name" value="HUPs"/>
    <property type="match status" value="1"/>
</dbReference>
<dbReference type="Proteomes" id="UP001464923">
    <property type="component" value="Unassembled WGS sequence"/>
</dbReference>
<dbReference type="EMBL" id="JBEDNP010000004">
    <property type="protein sequence ID" value="MEQ3538910.1"/>
    <property type="molecule type" value="Genomic_DNA"/>
</dbReference>
<proteinExistence type="predicted"/>
<sequence>MDSAIGSRLVGLRADGDPLTAVRVVDDGGDPAEAILDLAAQEGAQLLVVGVKRRSPVGELLTGSTAQWIVLDAPIPDLVTHEARS</sequence>
<dbReference type="InterPro" id="IPR014729">
    <property type="entry name" value="Rossmann-like_a/b/a_fold"/>
</dbReference>
<keyword evidence="3" id="KW-1185">Reference proteome</keyword>
<name>A0ABV1JSM2_9PSEU</name>
<organism evidence="2 3">
    <name type="scientific">Pseudonocardia tropica</name>
    <dbReference type="NCBI Taxonomy" id="681289"/>
    <lineage>
        <taxon>Bacteria</taxon>
        <taxon>Bacillati</taxon>
        <taxon>Actinomycetota</taxon>
        <taxon>Actinomycetes</taxon>
        <taxon>Pseudonocardiales</taxon>
        <taxon>Pseudonocardiaceae</taxon>
        <taxon>Pseudonocardia</taxon>
    </lineage>
</organism>
<accession>A0ABV1JSM2</accession>
<protein>
    <submittedName>
        <fullName evidence="2">Universal stress protein</fullName>
    </submittedName>
</protein>
<comment type="caution">
    <text evidence="2">The sequence shown here is derived from an EMBL/GenBank/DDBJ whole genome shotgun (WGS) entry which is preliminary data.</text>
</comment>
<gene>
    <name evidence="2" type="ORF">WHI96_08765</name>
</gene>
<dbReference type="InterPro" id="IPR006016">
    <property type="entry name" value="UspA"/>
</dbReference>
<dbReference type="CDD" id="cd00293">
    <property type="entry name" value="USP-like"/>
    <property type="match status" value="1"/>
</dbReference>
<evidence type="ECO:0000313" key="3">
    <source>
        <dbReference type="Proteomes" id="UP001464923"/>
    </source>
</evidence>